<comment type="caution">
    <text evidence="1">The sequence shown here is derived from an EMBL/GenBank/DDBJ whole genome shotgun (WGS) entry which is preliminary data.</text>
</comment>
<evidence type="ECO:0000313" key="1">
    <source>
        <dbReference type="EMBL" id="KAI0037822.1"/>
    </source>
</evidence>
<protein>
    <submittedName>
        <fullName evidence="1">Uncharacterized protein</fullName>
    </submittedName>
</protein>
<name>A0ACB8R1R8_9AGAM</name>
<sequence length="360" mass="40399">MDVVNDSGTEGSGSEPAESEYDHSDPAPSTDTSAPITSAPLSHLPTAAHTQAVLRRVVAVLRVMEYLIDSPTEYGKATAPIPHHLSDADRSLLEFASENLDKYLPFRERAPAVKRARTIVGPYAPTHVRTREGFFSALVFRSILYGAEYMFDHPFFFQNDAKLVNDYATMPFDSNLLKKKYFVDNNIYGATARDVTPVSRLWTATAKDIPFNFTNPGPNAPPIPFSAFRDKIRRMKPTRVYPQCGDLTSYLVTADYVYADVVMMPTVDEMGALIHDLGKGALIGLRKMGLVYVHPSIKKFKPKNKPPVMEVVEAFRTFFNFVSSALTSAEQTRMGWDVIMAEHFLCKISRFHNRRVLKFS</sequence>
<accession>A0ACB8R1R8</accession>
<reference evidence="1" key="1">
    <citation type="submission" date="2021-02" db="EMBL/GenBank/DDBJ databases">
        <authorList>
            <consortium name="DOE Joint Genome Institute"/>
            <person name="Ahrendt S."/>
            <person name="Looney B.P."/>
            <person name="Miyauchi S."/>
            <person name="Morin E."/>
            <person name="Drula E."/>
            <person name="Courty P.E."/>
            <person name="Chicoki N."/>
            <person name="Fauchery L."/>
            <person name="Kohler A."/>
            <person name="Kuo A."/>
            <person name="Labutti K."/>
            <person name="Pangilinan J."/>
            <person name="Lipzen A."/>
            <person name="Riley R."/>
            <person name="Andreopoulos W."/>
            <person name="He G."/>
            <person name="Johnson J."/>
            <person name="Barry K.W."/>
            <person name="Grigoriev I.V."/>
            <person name="Nagy L."/>
            <person name="Hibbett D."/>
            <person name="Henrissat B."/>
            <person name="Matheny P.B."/>
            <person name="Labbe J."/>
            <person name="Martin F."/>
        </authorList>
    </citation>
    <scope>NUCLEOTIDE SEQUENCE</scope>
    <source>
        <strain evidence="1">FP105234-sp</strain>
    </source>
</reference>
<dbReference type="EMBL" id="MU276703">
    <property type="protein sequence ID" value="KAI0037822.1"/>
    <property type="molecule type" value="Genomic_DNA"/>
</dbReference>
<evidence type="ECO:0000313" key="2">
    <source>
        <dbReference type="Proteomes" id="UP000814033"/>
    </source>
</evidence>
<reference evidence="1" key="2">
    <citation type="journal article" date="2022" name="New Phytol.">
        <title>Evolutionary transition to the ectomycorrhizal habit in the genomes of a hyperdiverse lineage of mushroom-forming fungi.</title>
        <authorList>
            <person name="Looney B."/>
            <person name="Miyauchi S."/>
            <person name="Morin E."/>
            <person name="Drula E."/>
            <person name="Courty P.E."/>
            <person name="Kohler A."/>
            <person name="Kuo A."/>
            <person name="LaButti K."/>
            <person name="Pangilinan J."/>
            <person name="Lipzen A."/>
            <person name="Riley R."/>
            <person name="Andreopoulos W."/>
            <person name="He G."/>
            <person name="Johnson J."/>
            <person name="Nolan M."/>
            <person name="Tritt A."/>
            <person name="Barry K.W."/>
            <person name="Grigoriev I.V."/>
            <person name="Nagy L.G."/>
            <person name="Hibbett D."/>
            <person name="Henrissat B."/>
            <person name="Matheny P.B."/>
            <person name="Labbe J."/>
            <person name="Martin F.M."/>
        </authorList>
    </citation>
    <scope>NUCLEOTIDE SEQUENCE</scope>
    <source>
        <strain evidence="1">FP105234-sp</strain>
    </source>
</reference>
<gene>
    <name evidence="1" type="ORF">FA95DRAFT_1613854</name>
</gene>
<organism evidence="1 2">
    <name type="scientific">Auriscalpium vulgare</name>
    <dbReference type="NCBI Taxonomy" id="40419"/>
    <lineage>
        <taxon>Eukaryota</taxon>
        <taxon>Fungi</taxon>
        <taxon>Dikarya</taxon>
        <taxon>Basidiomycota</taxon>
        <taxon>Agaricomycotina</taxon>
        <taxon>Agaricomycetes</taxon>
        <taxon>Russulales</taxon>
        <taxon>Auriscalpiaceae</taxon>
        <taxon>Auriscalpium</taxon>
    </lineage>
</organism>
<proteinExistence type="predicted"/>
<dbReference type="Proteomes" id="UP000814033">
    <property type="component" value="Unassembled WGS sequence"/>
</dbReference>
<keyword evidence="2" id="KW-1185">Reference proteome</keyword>